<feature type="domain" description="HTH tetR-type" evidence="5">
    <location>
        <begin position="16"/>
        <end position="76"/>
    </location>
</feature>
<dbReference type="InterPro" id="IPR001647">
    <property type="entry name" value="HTH_TetR"/>
</dbReference>
<keyword evidence="2 4" id="KW-0238">DNA-binding</keyword>
<dbReference type="PANTHER" id="PTHR30055:SF234">
    <property type="entry name" value="HTH-TYPE TRANSCRIPTIONAL REGULATOR BETI"/>
    <property type="match status" value="1"/>
</dbReference>
<dbReference type="Proteomes" id="UP001501004">
    <property type="component" value="Unassembled WGS sequence"/>
</dbReference>
<dbReference type="RefSeq" id="WP_344755175.1">
    <property type="nucleotide sequence ID" value="NZ_BAABAE010000003.1"/>
</dbReference>
<sequence length="198" mass="21905">MSSRDYEMRARAESVTATRWRILRSVLDLATERLTVEVTLDDVAARAGVSVRTVLRHFGDRERLLDAAFEAAAADIIAERLAPADDPTRAIAVLVDHYERRGDLVLRLLAQEENPRIGPAMATGRLVHREWVVNVFGTALPGGMQEQEAVIDLLVVATDVYAWKLLRRDRGLGRVVVEARILALTAAVLADAREGKSE</sequence>
<proteinExistence type="predicted"/>
<comment type="caution">
    <text evidence="6">The sequence shown here is derived from an EMBL/GenBank/DDBJ whole genome shotgun (WGS) entry which is preliminary data.</text>
</comment>
<dbReference type="InterPro" id="IPR009057">
    <property type="entry name" value="Homeodomain-like_sf"/>
</dbReference>
<evidence type="ECO:0000256" key="3">
    <source>
        <dbReference type="ARBA" id="ARBA00023163"/>
    </source>
</evidence>
<protein>
    <submittedName>
        <fullName evidence="6">TetR/AcrR family transcriptional regulator</fullName>
    </submittedName>
</protein>
<reference evidence="7" key="1">
    <citation type="journal article" date="2019" name="Int. J. Syst. Evol. Microbiol.">
        <title>The Global Catalogue of Microorganisms (GCM) 10K type strain sequencing project: providing services to taxonomists for standard genome sequencing and annotation.</title>
        <authorList>
            <consortium name="The Broad Institute Genomics Platform"/>
            <consortium name="The Broad Institute Genome Sequencing Center for Infectious Disease"/>
            <person name="Wu L."/>
            <person name="Ma J."/>
        </authorList>
    </citation>
    <scope>NUCLEOTIDE SEQUENCE [LARGE SCALE GENOMIC DNA]</scope>
    <source>
        <strain evidence="7">JCM 16949</strain>
    </source>
</reference>
<evidence type="ECO:0000259" key="5">
    <source>
        <dbReference type="PROSITE" id="PS50977"/>
    </source>
</evidence>
<dbReference type="Gene3D" id="1.10.357.10">
    <property type="entry name" value="Tetracycline Repressor, domain 2"/>
    <property type="match status" value="1"/>
</dbReference>
<dbReference type="EMBL" id="BAABAE010000003">
    <property type="protein sequence ID" value="GAA3739745.1"/>
    <property type="molecule type" value="Genomic_DNA"/>
</dbReference>
<evidence type="ECO:0000256" key="1">
    <source>
        <dbReference type="ARBA" id="ARBA00023015"/>
    </source>
</evidence>
<evidence type="ECO:0000256" key="4">
    <source>
        <dbReference type="PROSITE-ProRule" id="PRU00335"/>
    </source>
</evidence>
<dbReference type="PROSITE" id="PS50977">
    <property type="entry name" value="HTH_TETR_2"/>
    <property type="match status" value="1"/>
</dbReference>
<dbReference type="InterPro" id="IPR050109">
    <property type="entry name" value="HTH-type_TetR-like_transc_reg"/>
</dbReference>
<evidence type="ECO:0000256" key="2">
    <source>
        <dbReference type="ARBA" id="ARBA00023125"/>
    </source>
</evidence>
<name>A0ABP7FH67_9MICO</name>
<keyword evidence="1" id="KW-0805">Transcription regulation</keyword>
<dbReference type="Pfam" id="PF00440">
    <property type="entry name" value="TetR_N"/>
    <property type="match status" value="1"/>
</dbReference>
<feature type="DNA-binding region" description="H-T-H motif" evidence="4">
    <location>
        <begin position="39"/>
        <end position="58"/>
    </location>
</feature>
<keyword evidence="7" id="KW-1185">Reference proteome</keyword>
<dbReference type="SUPFAM" id="SSF46689">
    <property type="entry name" value="Homeodomain-like"/>
    <property type="match status" value="1"/>
</dbReference>
<keyword evidence="3" id="KW-0804">Transcription</keyword>
<organism evidence="6 7">
    <name type="scientific">Leifsonella bigeumensis</name>
    <dbReference type="NCBI Taxonomy" id="433643"/>
    <lineage>
        <taxon>Bacteria</taxon>
        <taxon>Bacillati</taxon>
        <taxon>Actinomycetota</taxon>
        <taxon>Actinomycetes</taxon>
        <taxon>Micrococcales</taxon>
        <taxon>Microbacteriaceae</taxon>
        <taxon>Leifsonella</taxon>
    </lineage>
</organism>
<gene>
    <name evidence="6" type="ORF">GCM10022239_14220</name>
</gene>
<dbReference type="PANTHER" id="PTHR30055">
    <property type="entry name" value="HTH-TYPE TRANSCRIPTIONAL REGULATOR RUTR"/>
    <property type="match status" value="1"/>
</dbReference>
<accession>A0ABP7FH67</accession>
<evidence type="ECO:0000313" key="6">
    <source>
        <dbReference type="EMBL" id="GAA3739745.1"/>
    </source>
</evidence>
<evidence type="ECO:0000313" key="7">
    <source>
        <dbReference type="Proteomes" id="UP001501004"/>
    </source>
</evidence>